<name>A0ABS7DRN2_9FIRM</name>
<sequence>MAKITDIRKCGRLISVYNKTVMDVNFNQEYFSIWVHAAGQESGLETCPLNVQLNGEMAERLRNYLNEFLKK</sequence>
<evidence type="ECO:0000313" key="2">
    <source>
        <dbReference type="Proteomes" id="UP000719942"/>
    </source>
</evidence>
<keyword evidence="2" id="KW-1185">Reference proteome</keyword>
<gene>
    <name evidence="1" type="ORF">J5W02_14150</name>
</gene>
<reference evidence="1 2" key="1">
    <citation type="submission" date="2021-03" db="EMBL/GenBank/DDBJ databases">
        <title>Caproiciproducens sp. nov. isolated from feces of cow.</title>
        <authorList>
            <person name="Choi J.-Y."/>
        </authorList>
    </citation>
    <scope>NUCLEOTIDE SEQUENCE [LARGE SCALE GENOMIC DNA]</scope>
    <source>
        <strain evidence="1 2">AGMB10547</strain>
    </source>
</reference>
<dbReference type="Proteomes" id="UP000719942">
    <property type="component" value="Unassembled WGS sequence"/>
</dbReference>
<accession>A0ABS7DRN2</accession>
<comment type="caution">
    <text evidence="1">The sequence shown here is derived from an EMBL/GenBank/DDBJ whole genome shotgun (WGS) entry which is preliminary data.</text>
</comment>
<evidence type="ECO:0000313" key="1">
    <source>
        <dbReference type="EMBL" id="MBW7573952.1"/>
    </source>
</evidence>
<dbReference type="EMBL" id="JAGFNZ010000007">
    <property type="protein sequence ID" value="MBW7573952.1"/>
    <property type="molecule type" value="Genomic_DNA"/>
</dbReference>
<organism evidence="1 2">
    <name type="scientific">Caproiciproducens faecalis</name>
    <dbReference type="NCBI Taxonomy" id="2820301"/>
    <lineage>
        <taxon>Bacteria</taxon>
        <taxon>Bacillati</taxon>
        <taxon>Bacillota</taxon>
        <taxon>Clostridia</taxon>
        <taxon>Eubacteriales</taxon>
        <taxon>Acutalibacteraceae</taxon>
        <taxon>Caproiciproducens</taxon>
    </lineage>
</organism>
<proteinExistence type="predicted"/>
<protein>
    <submittedName>
        <fullName evidence="1">Uncharacterized protein</fullName>
    </submittedName>
</protein>
<dbReference type="RefSeq" id="WP_219966363.1">
    <property type="nucleotide sequence ID" value="NZ_JAGFNZ010000007.1"/>
</dbReference>